<gene>
    <name evidence="3" type="ORF">SAMN05216370_0379</name>
</gene>
<evidence type="ECO:0000313" key="3">
    <source>
        <dbReference type="EMBL" id="SCW31701.1"/>
    </source>
</evidence>
<dbReference type="PANTHER" id="PTHR43434">
    <property type="entry name" value="PHOSPHOGLYCOLATE PHOSPHATASE"/>
    <property type="match status" value="1"/>
</dbReference>
<dbReference type="AlphaFoldDB" id="A0AB37Z416"/>
<dbReference type="InterPro" id="IPR023214">
    <property type="entry name" value="HAD_sf"/>
</dbReference>
<dbReference type="PANTHER" id="PTHR43434:SF24">
    <property type="entry name" value="HYDROLASE-RELATED"/>
    <property type="match status" value="1"/>
</dbReference>
<evidence type="ECO:0000256" key="1">
    <source>
        <dbReference type="ARBA" id="ARBA00001946"/>
    </source>
</evidence>
<accession>A0AB37Z416</accession>
<keyword evidence="4" id="KW-1185">Reference proteome</keyword>
<dbReference type="Proteomes" id="UP000242418">
    <property type="component" value="Unassembled WGS sequence"/>
</dbReference>
<dbReference type="NCBIfam" id="TIGR01549">
    <property type="entry name" value="HAD-SF-IA-v1"/>
    <property type="match status" value="1"/>
</dbReference>
<dbReference type="GO" id="GO:0008967">
    <property type="term" value="F:phosphoglycolate phosphatase activity"/>
    <property type="evidence" value="ECO:0007669"/>
    <property type="project" value="TreeGrafter"/>
</dbReference>
<dbReference type="SFLD" id="SFLDS00003">
    <property type="entry name" value="Haloacid_Dehalogenase"/>
    <property type="match status" value="1"/>
</dbReference>
<reference evidence="3 4" key="1">
    <citation type="submission" date="2016-10" db="EMBL/GenBank/DDBJ databases">
        <authorList>
            <person name="Varghese N."/>
            <person name="Submissions S."/>
        </authorList>
    </citation>
    <scope>NUCLEOTIDE SEQUENCE [LARGE SCALE GENOMIC DNA]</scope>
    <source>
        <strain evidence="3 4">DSM 17833</strain>
    </source>
</reference>
<organism evidence="3 4">
    <name type="scientific">Pseudomonas peli</name>
    <dbReference type="NCBI Taxonomy" id="592361"/>
    <lineage>
        <taxon>Bacteria</taxon>
        <taxon>Pseudomonadati</taxon>
        <taxon>Pseudomonadota</taxon>
        <taxon>Gammaproteobacteria</taxon>
        <taxon>Pseudomonadales</taxon>
        <taxon>Pseudomonadaceae</taxon>
        <taxon>Pseudomonas</taxon>
    </lineage>
</organism>
<dbReference type="Pfam" id="PF13419">
    <property type="entry name" value="HAD_2"/>
    <property type="match status" value="1"/>
</dbReference>
<dbReference type="SUPFAM" id="SSF56784">
    <property type="entry name" value="HAD-like"/>
    <property type="match status" value="1"/>
</dbReference>
<evidence type="ECO:0000313" key="4">
    <source>
        <dbReference type="Proteomes" id="UP000242418"/>
    </source>
</evidence>
<keyword evidence="2" id="KW-0479">Metal-binding</keyword>
<dbReference type="InterPro" id="IPR023198">
    <property type="entry name" value="PGP-like_dom2"/>
</dbReference>
<name>A0AB37Z416_9PSED</name>
<dbReference type="SFLD" id="SFLDG01135">
    <property type="entry name" value="C1.5.6:_HAD__Beta-PGM__Phospha"/>
    <property type="match status" value="1"/>
</dbReference>
<dbReference type="InterPro" id="IPR050155">
    <property type="entry name" value="HAD-like_hydrolase_sf"/>
</dbReference>
<comment type="cofactor">
    <cofactor evidence="1">
        <name>Mg(2+)</name>
        <dbReference type="ChEBI" id="CHEBI:18420"/>
    </cofactor>
</comment>
<dbReference type="GO" id="GO:0046872">
    <property type="term" value="F:metal ion binding"/>
    <property type="evidence" value="ECO:0007669"/>
    <property type="project" value="UniProtKB-KW"/>
</dbReference>
<dbReference type="GO" id="GO:0005829">
    <property type="term" value="C:cytosol"/>
    <property type="evidence" value="ECO:0007669"/>
    <property type="project" value="TreeGrafter"/>
</dbReference>
<dbReference type="InterPro" id="IPR036412">
    <property type="entry name" value="HAD-like_sf"/>
</dbReference>
<dbReference type="InterPro" id="IPR041492">
    <property type="entry name" value="HAD_2"/>
</dbReference>
<evidence type="ECO:0000256" key="2">
    <source>
        <dbReference type="ARBA" id="ARBA00022723"/>
    </source>
</evidence>
<dbReference type="EMBL" id="FMTL01000001">
    <property type="protein sequence ID" value="SCW31701.1"/>
    <property type="molecule type" value="Genomic_DNA"/>
</dbReference>
<dbReference type="InterPro" id="IPR006439">
    <property type="entry name" value="HAD-SF_hydro_IA"/>
</dbReference>
<sequence length="247" mass="27182">MKCGRELWCVSVSDCQDRGYQLLIFDWDGTLVDSIGRIVTAMHMAADACELPRCTDDQVRGIIGLGLPEAIRCLYPDMHGALRAQHLRQSYSENYLALESEPSALFHGVAEGLEAFRAEGYRLAVATGKGRHGLQRVLADRGWLDYFDYSRCADETASKPDPLMLHEILAQSGVAASQALMVGDSSFDLLMAQRAGMDCVAVGYGAQPLQALRECQPTLAIECFTELRVWLGQRASNQSVEVVLHGR</sequence>
<dbReference type="SFLD" id="SFLDG01129">
    <property type="entry name" value="C1.5:_HAD__Beta-PGM__Phosphata"/>
    <property type="match status" value="1"/>
</dbReference>
<proteinExistence type="predicted"/>
<comment type="caution">
    <text evidence="3">The sequence shown here is derived from an EMBL/GenBank/DDBJ whole genome shotgun (WGS) entry which is preliminary data.</text>
</comment>
<dbReference type="NCBIfam" id="TIGR01509">
    <property type="entry name" value="HAD-SF-IA-v3"/>
    <property type="match status" value="1"/>
</dbReference>
<dbReference type="Gene3D" id="3.40.50.1000">
    <property type="entry name" value="HAD superfamily/HAD-like"/>
    <property type="match status" value="1"/>
</dbReference>
<dbReference type="GO" id="GO:0006281">
    <property type="term" value="P:DNA repair"/>
    <property type="evidence" value="ECO:0007669"/>
    <property type="project" value="TreeGrafter"/>
</dbReference>
<protein>
    <submittedName>
        <fullName evidence="3">Phosphoglycolate phosphatase</fullName>
    </submittedName>
</protein>
<dbReference type="Gene3D" id="1.10.150.240">
    <property type="entry name" value="Putative phosphatase, domain 2"/>
    <property type="match status" value="1"/>
</dbReference>